<name>A0A963Z1J4_9PROT</name>
<evidence type="ECO:0000256" key="1">
    <source>
        <dbReference type="SAM" id="MobiDB-lite"/>
    </source>
</evidence>
<comment type="caution">
    <text evidence="2">The sequence shown here is derived from an EMBL/GenBank/DDBJ whole genome shotgun (WGS) entry which is preliminary data.</text>
</comment>
<keyword evidence="3" id="KW-1185">Reference proteome</keyword>
<reference evidence="2 3" key="1">
    <citation type="journal article" date="2021" name="Microorganisms">
        <title>Acidisoma silvae sp. nov. and Acidisomacellulosilytica sp. nov., Two Acidophilic Bacteria Isolated from Decaying Wood, Hydrolyzing Cellulose and Producing Poly-3-hydroxybutyrate.</title>
        <authorList>
            <person name="Mieszkin S."/>
            <person name="Pouder E."/>
            <person name="Uroz S."/>
            <person name="Simon-Colin C."/>
            <person name="Alain K."/>
        </authorList>
    </citation>
    <scope>NUCLEOTIDE SEQUENCE [LARGE SCALE GENOMIC DNA]</scope>
    <source>
        <strain evidence="2 3">HW T5.17</strain>
    </source>
</reference>
<feature type="region of interest" description="Disordered" evidence="1">
    <location>
        <begin position="77"/>
        <end position="127"/>
    </location>
</feature>
<feature type="region of interest" description="Disordered" evidence="1">
    <location>
        <begin position="1"/>
        <end position="32"/>
    </location>
</feature>
<feature type="compositionally biased region" description="Low complexity" evidence="1">
    <location>
        <begin position="1"/>
        <end position="29"/>
    </location>
</feature>
<protein>
    <submittedName>
        <fullName evidence="2">Uncharacterized protein</fullName>
    </submittedName>
</protein>
<sequence length="127" mass="13798">MPRSAVAKSSAVSSANKASAKLAAASSAASKEELRARIEKLERANATLRFKNKDLRLAHVEASEQVDALTMKIESLERRAERQSRQDLPKTAKSRGPASPARGRGVSKAMAKSMDQDEDRMEDMAEA</sequence>
<dbReference type="AlphaFoldDB" id="A0A963Z1J4"/>
<dbReference type="EMBL" id="JAESVA010000002">
    <property type="protein sequence ID" value="MCB8880287.1"/>
    <property type="molecule type" value="Genomic_DNA"/>
</dbReference>
<evidence type="ECO:0000313" key="3">
    <source>
        <dbReference type="Proteomes" id="UP000721844"/>
    </source>
</evidence>
<evidence type="ECO:0000313" key="2">
    <source>
        <dbReference type="EMBL" id="MCB8880287.1"/>
    </source>
</evidence>
<accession>A0A963Z1J4</accession>
<gene>
    <name evidence="2" type="ORF">ACELLULO517_08590</name>
</gene>
<feature type="compositionally biased region" description="Acidic residues" evidence="1">
    <location>
        <begin position="116"/>
        <end position="127"/>
    </location>
</feature>
<proteinExistence type="predicted"/>
<organism evidence="2 3">
    <name type="scientific">Acidisoma cellulosilyticum</name>
    <dbReference type="NCBI Taxonomy" id="2802395"/>
    <lineage>
        <taxon>Bacteria</taxon>
        <taxon>Pseudomonadati</taxon>
        <taxon>Pseudomonadota</taxon>
        <taxon>Alphaproteobacteria</taxon>
        <taxon>Acetobacterales</taxon>
        <taxon>Acidocellaceae</taxon>
        <taxon>Acidisoma</taxon>
    </lineage>
</organism>
<dbReference type="Proteomes" id="UP000721844">
    <property type="component" value="Unassembled WGS sequence"/>
</dbReference>
<dbReference type="RefSeq" id="WP_227306887.1">
    <property type="nucleotide sequence ID" value="NZ_JAESVA010000002.1"/>
</dbReference>
<feature type="compositionally biased region" description="Basic and acidic residues" evidence="1">
    <location>
        <begin position="77"/>
        <end position="90"/>
    </location>
</feature>